<proteinExistence type="predicted"/>
<protein>
    <submittedName>
        <fullName evidence="7">Uncharacterized protein</fullName>
    </submittedName>
</protein>
<feature type="transmembrane region" description="Helical" evidence="6">
    <location>
        <begin position="112"/>
        <end position="139"/>
    </location>
</feature>
<keyword evidence="2" id="KW-0813">Transport</keyword>
<evidence type="ECO:0000256" key="2">
    <source>
        <dbReference type="ARBA" id="ARBA00022448"/>
    </source>
</evidence>
<comment type="caution">
    <text evidence="7">The sequence shown here is derived from an EMBL/GenBank/DDBJ whole genome shotgun (WGS) entry which is preliminary data.</text>
</comment>
<feature type="transmembrane region" description="Helical" evidence="6">
    <location>
        <begin position="28"/>
        <end position="52"/>
    </location>
</feature>
<dbReference type="PANTHER" id="PTHR42948">
    <property type="entry name" value="TRANSPORTER"/>
    <property type="match status" value="1"/>
</dbReference>
<dbReference type="GO" id="GO:0016020">
    <property type="term" value="C:membrane"/>
    <property type="evidence" value="ECO:0007669"/>
    <property type="project" value="UniProtKB-SubCell"/>
</dbReference>
<organism evidence="7 8">
    <name type="scientific">Candidula unifasciata</name>
    <dbReference type="NCBI Taxonomy" id="100452"/>
    <lineage>
        <taxon>Eukaryota</taxon>
        <taxon>Metazoa</taxon>
        <taxon>Spiralia</taxon>
        <taxon>Lophotrochozoa</taxon>
        <taxon>Mollusca</taxon>
        <taxon>Gastropoda</taxon>
        <taxon>Heterobranchia</taxon>
        <taxon>Euthyneura</taxon>
        <taxon>Panpulmonata</taxon>
        <taxon>Eupulmonata</taxon>
        <taxon>Stylommatophora</taxon>
        <taxon>Helicina</taxon>
        <taxon>Helicoidea</taxon>
        <taxon>Geomitridae</taxon>
        <taxon>Candidula</taxon>
    </lineage>
</organism>
<reference evidence="7" key="1">
    <citation type="submission" date="2021-04" db="EMBL/GenBank/DDBJ databases">
        <authorList>
            <consortium name="Molecular Ecology Group"/>
        </authorList>
    </citation>
    <scope>NUCLEOTIDE SEQUENCE</scope>
</reference>
<sequence length="177" mass="20131">MPLCVTLTFTIGLMSALNIDILTNQDFVWGFGLVVNGLMFISMVVYVGAAKFRAVLVNDFGLDDWKLSKTWEWVIKFVAPIEAVALIVWWAIDLINAESAEGEKWYDFGRETFMVTIIQWLALLVLLVAINMVVVFCILRRRGGETTTLLEKYDTLTASDTVERRQLRNGQSIEIKM</sequence>
<evidence type="ECO:0000256" key="6">
    <source>
        <dbReference type="SAM" id="Phobius"/>
    </source>
</evidence>
<dbReference type="EMBL" id="CAJHNH020001779">
    <property type="protein sequence ID" value="CAG5124485.1"/>
    <property type="molecule type" value="Genomic_DNA"/>
</dbReference>
<evidence type="ECO:0000256" key="1">
    <source>
        <dbReference type="ARBA" id="ARBA00004141"/>
    </source>
</evidence>
<dbReference type="SUPFAM" id="SSF161070">
    <property type="entry name" value="SNF-like"/>
    <property type="match status" value="1"/>
</dbReference>
<evidence type="ECO:0000313" key="8">
    <source>
        <dbReference type="Proteomes" id="UP000678393"/>
    </source>
</evidence>
<dbReference type="AlphaFoldDB" id="A0A8S3Z9E9"/>
<keyword evidence="3 6" id="KW-0812">Transmembrane</keyword>
<name>A0A8S3Z9E9_9EUPU</name>
<dbReference type="PANTHER" id="PTHR42948:SF1">
    <property type="entry name" value="TRANSPORTER"/>
    <property type="match status" value="1"/>
</dbReference>
<feature type="transmembrane region" description="Helical" evidence="6">
    <location>
        <begin position="73"/>
        <end position="92"/>
    </location>
</feature>
<evidence type="ECO:0000313" key="7">
    <source>
        <dbReference type="EMBL" id="CAG5124485.1"/>
    </source>
</evidence>
<keyword evidence="5 6" id="KW-0472">Membrane</keyword>
<accession>A0A8S3Z9E9</accession>
<dbReference type="InterPro" id="IPR037272">
    <property type="entry name" value="SNS_sf"/>
</dbReference>
<dbReference type="InterPro" id="IPR000175">
    <property type="entry name" value="Na/ntran_symport"/>
</dbReference>
<gene>
    <name evidence="7" type="ORF">CUNI_LOCUS10043</name>
</gene>
<evidence type="ECO:0000256" key="5">
    <source>
        <dbReference type="ARBA" id="ARBA00023136"/>
    </source>
</evidence>
<keyword evidence="8" id="KW-1185">Reference proteome</keyword>
<comment type="subcellular location">
    <subcellularLocation>
        <location evidence="1">Membrane</location>
        <topology evidence="1">Multi-pass membrane protein</topology>
    </subcellularLocation>
</comment>
<evidence type="ECO:0000256" key="4">
    <source>
        <dbReference type="ARBA" id="ARBA00022989"/>
    </source>
</evidence>
<evidence type="ECO:0000256" key="3">
    <source>
        <dbReference type="ARBA" id="ARBA00022692"/>
    </source>
</evidence>
<dbReference type="Proteomes" id="UP000678393">
    <property type="component" value="Unassembled WGS sequence"/>
</dbReference>
<keyword evidence="4 6" id="KW-1133">Transmembrane helix</keyword>
<dbReference type="OrthoDB" id="6581954at2759"/>